<evidence type="ECO:0000256" key="3">
    <source>
        <dbReference type="ARBA" id="ARBA00022552"/>
    </source>
</evidence>
<name>A0A1G4KAU6_9SACH</name>
<evidence type="ECO:0000256" key="6">
    <source>
        <dbReference type="SAM" id="MobiDB-lite"/>
    </source>
</evidence>
<evidence type="ECO:0000256" key="4">
    <source>
        <dbReference type="ARBA" id="ARBA00022737"/>
    </source>
</evidence>
<dbReference type="PANTHER" id="PTHR23271">
    <property type="entry name" value="HEPATOCELLULAR CARCINOMA-ASSOCIATED ANTIGEN 66"/>
    <property type="match status" value="1"/>
</dbReference>
<dbReference type="AlphaFoldDB" id="A0A1G4KAU6"/>
<dbReference type="Pfam" id="PF08640">
    <property type="entry name" value="U3_assoc_6"/>
    <property type="match status" value="1"/>
</dbReference>
<dbReference type="SUPFAM" id="SSF48452">
    <property type="entry name" value="TPR-like"/>
    <property type="match status" value="1"/>
</dbReference>
<dbReference type="GO" id="GO:0000462">
    <property type="term" value="P:maturation of SSU-rRNA from tricistronic rRNA transcript (SSU-rRNA, 5.8S rRNA, LSU-rRNA)"/>
    <property type="evidence" value="ECO:0007669"/>
    <property type="project" value="InterPro"/>
</dbReference>
<dbReference type="SMART" id="SM00386">
    <property type="entry name" value="HAT"/>
    <property type="match status" value="3"/>
</dbReference>
<keyword evidence="4" id="KW-0677">Repeat</keyword>
<comment type="subcellular location">
    <subcellularLocation>
        <location evidence="1">Nucleus</location>
        <location evidence="1">Nucleolus</location>
    </subcellularLocation>
</comment>
<accession>A0A1G4KAU6</accession>
<dbReference type="GO" id="GO:0030515">
    <property type="term" value="F:snoRNA binding"/>
    <property type="evidence" value="ECO:0007669"/>
    <property type="project" value="InterPro"/>
</dbReference>
<dbReference type="STRING" id="1230905.A0A1G4KAU6"/>
<evidence type="ECO:0000313" key="8">
    <source>
        <dbReference type="EMBL" id="SCV01373.1"/>
    </source>
</evidence>
<reference evidence="8 9" key="1">
    <citation type="submission" date="2016-03" db="EMBL/GenBank/DDBJ databases">
        <authorList>
            <person name="Devillers H."/>
        </authorList>
    </citation>
    <scope>NUCLEOTIDE SEQUENCE [LARGE SCALE GENOMIC DNA]</scope>
    <source>
        <strain evidence="8">CBS 11717</strain>
    </source>
</reference>
<dbReference type="Gene3D" id="1.25.40.10">
    <property type="entry name" value="Tetratricopeptide repeat domain"/>
    <property type="match status" value="1"/>
</dbReference>
<proteinExistence type="inferred from homology"/>
<dbReference type="Proteomes" id="UP000191024">
    <property type="component" value="Chromosome G"/>
</dbReference>
<dbReference type="Pfam" id="PF23240">
    <property type="entry name" value="HAT_PRP39_N"/>
    <property type="match status" value="1"/>
</dbReference>
<gene>
    <name evidence="8" type="ORF">LAMI_0G11078G</name>
</gene>
<dbReference type="InterPro" id="IPR055347">
    <property type="entry name" value="UTP6_N"/>
</dbReference>
<evidence type="ECO:0000259" key="7">
    <source>
        <dbReference type="Pfam" id="PF08640"/>
    </source>
</evidence>
<sequence length="450" mass="53063">MSSRARYYLEQAIPEVDDLVDKGLFTKNEVNMIMKKRTDFEHRLNSRGSRINDYVKYIAYETSVEKLRQKRVKRILEAHKTNSISDWSIEHRIQFIYQRGCNKFPKDLKFWSLYLNHLKTRGSKTSYRRIHRVYNQLLRLHPTKVDIWISCAKYEYEVHANFKSCRSVFQNSLRFNPDSFKLWLEYCKFELNFITKLINRRKVLGLINEREQQMDMLQQQEDAANGAEDSENDGNEPDDGPLNVPSTGDSMRDKLNQLPEADMNMLGNEDTNPALRGDIALTIFDIAIQELAESYFNKHKGYYTTTELDSDMNLRVTQAEYLFKLTMSFIDLFDNFTDLRRDYLINHVVQFWKNSAFGEILQLKLKSAYVDLLIIDITLNIRYAELENLNTEDLQISVNKFIAYKYKLDDDVSSSLKKVFASYLQERFQSQKQEGEDARYGILNAIIKKL</sequence>
<comment type="similarity">
    <text evidence="2">Belongs to the UTP6 family.</text>
</comment>
<dbReference type="InterPro" id="IPR013949">
    <property type="entry name" value="Utp6"/>
</dbReference>
<feature type="compositionally biased region" description="Acidic residues" evidence="6">
    <location>
        <begin position="228"/>
        <end position="239"/>
    </location>
</feature>
<feature type="region of interest" description="Disordered" evidence="6">
    <location>
        <begin position="217"/>
        <end position="254"/>
    </location>
</feature>
<organism evidence="8 9">
    <name type="scientific">Lachancea mirantina</name>
    <dbReference type="NCBI Taxonomy" id="1230905"/>
    <lineage>
        <taxon>Eukaryota</taxon>
        <taxon>Fungi</taxon>
        <taxon>Dikarya</taxon>
        <taxon>Ascomycota</taxon>
        <taxon>Saccharomycotina</taxon>
        <taxon>Saccharomycetes</taxon>
        <taxon>Saccharomycetales</taxon>
        <taxon>Saccharomycetaceae</taxon>
        <taxon>Lachancea</taxon>
    </lineage>
</organism>
<dbReference type="GO" id="GO:0032040">
    <property type="term" value="C:small-subunit processome"/>
    <property type="evidence" value="ECO:0007669"/>
    <property type="project" value="TreeGrafter"/>
</dbReference>
<dbReference type="OrthoDB" id="28112at2759"/>
<evidence type="ECO:0000256" key="5">
    <source>
        <dbReference type="ARBA" id="ARBA00023242"/>
    </source>
</evidence>
<evidence type="ECO:0000313" key="9">
    <source>
        <dbReference type="Proteomes" id="UP000191024"/>
    </source>
</evidence>
<feature type="domain" description="U3 small nucleolar RNA-associated protein 6 N-terminal" evidence="7">
    <location>
        <begin position="9"/>
        <end position="92"/>
    </location>
</feature>
<keyword evidence="5" id="KW-0539">Nucleus</keyword>
<dbReference type="EMBL" id="LT598469">
    <property type="protein sequence ID" value="SCV01373.1"/>
    <property type="molecule type" value="Genomic_DNA"/>
</dbReference>
<dbReference type="InterPro" id="IPR011990">
    <property type="entry name" value="TPR-like_helical_dom_sf"/>
</dbReference>
<keyword evidence="9" id="KW-1185">Reference proteome</keyword>
<dbReference type="InterPro" id="IPR003107">
    <property type="entry name" value="HAT"/>
</dbReference>
<keyword evidence="3" id="KW-0698">rRNA processing</keyword>
<dbReference type="PANTHER" id="PTHR23271:SF1">
    <property type="entry name" value="U3 SMALL NUCLEOLAR RNA-ASSOCIATED PROTEIN 6 HOMOLOG"/>
    <property type="match status" value="1"/>
</dbReference>
<evidence type="ECO:0000256" key="2">
    <source>
        <dbReference type="ARBA" id="ARBA00010734"/>
    </source>
</evidence>
<evidence type="ECO:0000256" key="1">
    <source>
        <dbReference type="ARBA" id="ARBA00004604"/>
    </source>
</evidence>
<dbReference type="GO" id="GO:0034388">
    <property type="term" value="C:Pwp2p-containing subcomplex of 90S preribosome"/>
    <property type="evidence" value="ECO:0007669"/>
    <property type="project" value="TreeGrafter"/>
</dbReference>
<protein>
    <submittedName>
        <fullName evidence="8">LAMI_0G11078g1_1</fullName>
    </submittedName>
</protein>